<proteinExistence type="predicted"/>
<dbReference type="EMBL" id="CP021780">
    <property type="protein sequence ID" value="ASA24942.1"/>
    <property type="molecule type" value="Genomic_DNA"/>
</dbReference>
<dbReference type="KEGG" id="pdh:B9T62_31815"/>
<dbReference type="Proteomes" id="UP000249890">
    <property type="component" value="Chromosome"/>
</dbReference>
<evidence type="ECO:0000256" key="1">
    <source>
        <dbReference type="SAM" id="SignalP"/>
    </source>
</evidence>
<dbReference type="OrthoDB" id="9813999at2"/>
<dbReference type="InterPro" id="IPR011432">
    <property type="entry name" value="Shr-like_HID"/>
</dbReference>
<keyword evidence="4" id="KW-1185">Reference proteome</keyword>
<feature type="chain" id="PRO_5016465238" description="Heme-binding protein Shr-like Hb-interacting domain-containing protein" evidence="1">
    <location>
        <begin position="28"/>
        <end position="806"/>
    </location>
</feature>
<name>A0A2Z2KT67_9BACL</name>
<dbReference type="Pfam" id="PF07550">
    <property type="entry name" value="Shr-like_HID"/>
    <property type="match status" value="1"/>
</dbReference>
<organism evidence="3 4">
    <name type="scientific">Paenibacillus donghaensis</name>
    <dbReference type="NCBI Taxonomy" id="414771"/>
    <lineage>
        <taxon>Bacteria</taxon>
        <taxon>Bacillati</taxon>
        <taxon>Bacillota</taxon>
        <taxon>Bacilli</taxon>
        <taxon>Bacillales</taxon>
        <taxon>Paenibacillaceae</taxon>
        <taxon>Paenibacillus</taxon>
    </lineage>
</organism>
<feature type="signal peptide" evidence="1">
    <location>
        <begin position="1"/>
        <end position="27"/>
    </location>
</feature>
<feature type="domain" description="Heme-binding protein Shr-like Hb-interacting" evidence="2">
    <location>
        <begin position="604"/>
        <end position="673"/>
    </location>
</feature>
<gene>
    <name evidence="3" type="ORF">B9T62_31815</name>
</gene>
<evidence type="ECO:0000313" key="4">
    <source>
        <dbReference type="Proteomes" id="UP000249890"/>
    </source>
</evidence>
<protein>
    <recommendedName>
        <fullName evidence="2">Heme-binding protein Shr-like Hb-interacting domain-containing protein</fullName>
    </recommendedName>
</protein>
<sequence>MATVSKMMAIVITAVTVLTVSPSESHAASPIAPLTSATAEVGSDNTAVTVTFNTYTNPTASLADLMSNIQIERSGSNAFVDLSTDHGNNTISRTADGALVLTLHTALTGTTNAINVKAGSIMNKDEVPSANDITISGISAHDITPPAYVGSSSSNGNQVNLNFDEDFTINAPDGATQDQVNAYLKSKLSVAVDGEHFVPVTEQEGDIYQNGSRQIYLNYHNDMKVILGARTLVQVAAGTLKDAAGNLNEDMILHVSPPTIQSATVSSDNHEVILTFYGDVLDLTNNSLGNYIRLYKGTGNWKSLVTGDAASIVDGKLHIHFAEALAGTTNQIMIDRRALKDTYGNVQNDVVLTALLPANIGGVDPSPADTTPPTYLYSYLSNSVQDLNLVFDEDVENARADVASFLQGVQWYDSVIGSWRYSLPSDITLTFAGPLVTIHFAAPLTGNQYLFEFDSNHFKDTAGNAVNNSVGTNWFFPQRQGISYSEGYFSHDGRQLSLGFNNNNSNLSLVDQTLVDGVSQLKEHITLSTDYGVTYAPLDEQDVVSVSGNRINIFFHEAKQVGSVKVRVDAGVVSDSYDTIRNVAVDAVVAYNTPEITGYFLSNTASEFVFADNAAWRNRVQAVRIYENNVGTERVLNSSEYSLSEGKLTVTNGVFQKGHYYRISVDAAGYSSRNFEGRAYVSSEIFYITAPVVTAENGITAKINLFNNVDTDNNNYSIGNQVVLFELFDGSTPVSIVAANLKLNTGTYSANFNVMDGATNPNYTVRAYVVSKYSSDSTNLGLNLATVKTQLELDQANSSNDNNNEE</sequence>
<accession>A0A2Z2KT67</accession>
<reference evidence="3 4" key="1">
    <citation type="submission" date="2017-06" db="EMBL/GenBank/DDBJ databases">
        <title>Complete genome sequence of Paenibacillus donghaensis KCTC 13049T isolated from East Sea sediment, South Korea.</title>
        <authorList>
            <person name="Jung B.K."/>
            <person name="Hong S.-J."/>
            <person name="Shin J.-H."/>
        </authorList>
    </citation>
    <scope>NUCLEOTIDE SEQUENCE [LARGE SCALE GENOMIC DNA]</scope>
    <source>
        <strain evidence="3 4">KCTC 13049</strain>
    </source>
</reference>
<evidence type="ECO:0000259" key="2">
    <source>
        <dbReference type="Pfam" id="PF07550"/>
    </source>
</evidence>
<evidence type="ECO:0000313" key="3">
    <source>
        <dbReference type="EMBL" id="ASA24942.1"/>
    </source>
</evidence>
<keyword evidence="1" id="KW-0732">Signal</keyword>
<dbReference type="RefSeq" id="WP_087918911.1">
    <property type="nucleotide sequence ID" value="NZ_CP021780.1"/>
</dbReference>
<dbReference type="AlphaFoldDB" id="A0A2Z2KT67"/>